<feature type="domain" description="C3H1-type" evidence="3">
    <location>
        <begin position="773"/>
        <end position="801"/>
    </location>
</feature>
<proteinExistence type="predicted"/>
<sequence>MPTPIYVPINDLLREEMDWHAAQLFLLEYQLRQIAADMANLNQISMTFDMCLKFEENFQQEREDDPTMIEQQTVMWSRSEHGGMPSSSPPKAAAGAAGLLDSTMPSNPGATMGSTKVIRLPQLQPSAEYSTLRLAKLQPSAKLKSWDSRRATGSALSAVPMLPAAPMSARVERSQVPTISQLSTQYIQSSRSPQTSRSLSRSVRLFDSEIFNLDHEELSSYCLRGREANQPGAQLPSSGPQSGTAALQDEEAEQRQVETVPAHLVQIRAMYSPTKTQPSEVEGAEDGGDSPALGASATSPTGAELGVVTTTAEVRTHHKEMLQAQVPDEEWDEETMLRRELAKLRTGEDVIAFFAKNGSNSSVKFVYCKRRENVDVTEFRPYDLEVISELMDGSSSATTAAKLGEHFTISATGVVHVSPGQQSEHMSLGDCCDVMDQPFAGIAMAGRRSKDLKGSESETREPESDRLSQPSVDDSLSLPGIALRLEQEDVETRFPHPVQLVDLAPEEAKRRGNELLSLLSATMVELAALISRSGADAQPVHRDVGLTGEEESEVFTVQLILQDTDEEGDKAPDLPNLPPQPSWPPQPASWRKPDDFFEMSSGKGAASRGQGPWPKRVETTWDTPLEPLGQGYMHSEPYPWEMSQWNKAQLASPSHGCATSTAMPVMPGYVPEDGLRRELFPVLLEAAARAFGPGQTATVQLLADYSGYEVVLQGAAAAELRTREEALLQALGRELWPSLADPYFDMDQQMEQPTIHSSPSWRLILWRSSEGEAADSRRCSSFARHGTCPRGKACRWDHEVPQQTIGIVIKVTAARYTK</sequence>
<dbReference type="Pfam" id="PF00642">
    <property type="entry name" value="zf-CCCH"/>
    <property type="match status" value="1"/>
</dbReference>
<feature type="region of interest" description="Disordered" evidence="2">
    <location>
        <begin position="228"/>
        <end position="258"/>
    </location>
</feature>
<feature type="region of interest" description="Disordered" evidence="2">
    <location>
        <begin position="445"/>
        <end position="475"/>
    </location>
</feature>
<feature type="compositionally biased region" description="Basic and acidic residues" evidence="2">
    <location>
        <begin position="448"/>
        <end position="466"/>
    </location>
</feature>
<evidence type="ECO:0000313" key="4">
    <source>
        <dbReference type="EMBL" id="OLP97712.1"/>
    </source>
</evidence>
<keyword evidence="1" id="KW-0862">Zinc</keyword>
<feature type="zinc finger region" description="C3H1-type" evidence="1">
    <location>
        <begin position="773"/>
        <end position="801"/>
    </location>
</feature>
<feature type="compositionally biased region" description="Polar residues" evidence="2">
    <location>
        <begin position="231"/>
        <end position="245"/>
    </location>
</feature>
<evidence type="ECO:0000259" key="3">
    <source>
        <dbReference type="PROSITE" id="PS50103"/>
    </source>
</evidence>
<evidence type="ECO:0000256" key="2">
    <source>
        <dbReference type="SAM" id="MobiDB-lite"/>
    </source>
</evidence>
<comment type="caution">
    <text evidence="4">The sequence shown here is derived from an EMBL/GenBank/DDBJ whole genome shotgun (WGS) entry which is preliminary data.</text>
</comment>
<reference evidence="4 5" key="1">
    <citation type="submission" date="2016-02" db="EMBL/GenBank/DDBJ databases">
        <title>Genome analysis of coral dinoflagellate symbionts highlights evolutionary adaptations to a symbiotic lifestyle.</title>
        <authorList>
            <person name="Aranda M."/>
            <person name="Li Y."/>
            <person name="Liew Y.J."/>
            <person name="Baumgarten S."/>
            <person name="Simakov O."/>
            <person name="Wilson M."/>
            <person name="Piel J."/>
            <person name="Ashoor H."/>
            <person name="Bougouffa S."/>
            <person name="Bajic V.B."/>
            <person name="Ryu T."/>
            <person name="Ravasi T."/>
            <person name="Bayer T."/>
            <person name="Micklem G."/>
            <person name="Kim H."/>
            <person name="Bhak J."/>
            <person name="Lajeunesse T.C."/>
            <person name="Voolstra C.R."/>
        </authorList>
    </citation>
    <scope>NUCLEOTIDE SEQUENCE [LARGE SCALE GENOMIC DNA]</scope>
    <source>
        <strain evidence="4 5">CCMP2467</strain>
    </source>
</reference>
<dbReference type="AlphaFoldDB" id="A0A1Q9DRB5"/>
<feature type="region of interest" description="Disordered" evidence="2">
    <location>
        <begin position="566"/>
        <end position="618"/>
    </location>
</feature>
<feature type="compositionally biased region" description="Pro residues" evidence="2">
    <location>
        <begin position="575"/>
        <end position="587"/>
    </location>
</feature>
<dbReference type="InterPro" id="IPR000571">
    <property type="entry name" value="Znf_CCCH"/>
</dbReference>
<gene>
    <name evidence="4" type="ORF">AK812_SmicGene19906</name>
</gene>
<accession>A0A1Q9DRB5</accession>
<dbReference type="GO" id="GO:0008270">
    <property type="term" value="F:zinc ion binding"/>
    <property type="evidence" value="ECO:0007669"/>
    <property type="project" value="UniProtKB-KW"/>
</dbReference>
<dbReference type="PROSITE" id="PS50103">
    <property type="entry name" value="ZF_C3H1"/>
    <property type="match status" value="1"/>
</dbReference>
<dbReference type="OrthoDB" id="433637at2759"/>
<name>A0A1Q9DRB5_SYMMI</name>
<evidence type="ECO:0000313" key="5">
    <source>
        <dbReference type="Proteomes" id="UP000186817"/>
    </source>
</evidence>
<feature type="region of interest" description="Disordered" evidence="2">
    <location>
        <begin position="271"/>
        <end position="305"/>
    </location>
</feature>
<keyword evidence="5" id="KW-1185">Reference proteome</keyword>
<protein>
    <recommendedName>
        <fullName evidence="3">C3H1-type domain-containing protein</fullName>
    </recommendedName>
</protein>
<dbReference type="Proteomes" id="UP000186817">
    <property type="component" value="Unassembled WGS sequence"/>
</dbReference>
<keyword evidence="1" id="KW-0863">Zinc-finger</keyword>
<keyword evidence="1" id="KW-0479">Metal-binding</keyword>
<evidence type="ECO:0000256" key="1">
    <source>
        <dbReference type="PROSITE-ProRule" id="PRU00723"/>
    </source>
</evidence>
<organism evidence="4 5">
    <name type="scientific">Symbiodinium microadriaticum</name>
    <name type="common">Dinoflagellate</name>
    <name type="synonym">Zooxanthella microadriatica</name>
    <dbReference type="NCBI Taxonomy" id="2951"/>
    <lineage>
        <taxon>Eukaryota</taxon>
        <taxon>Sar</taxon>
        <taxon>Alveolata</taxon>
        <taxon>Dinophyceae</taxon>
        <taxon>Suessiales</taxon>
        <taxon>Symbiodiniaceae</taxon>
        <taxon>Symbiodinium</taxon>
    </lineage>
</organism>
<dbReference type="EMBL" id="LSRX01000424">
    <property type="protein sequence ID" value="OLP97712.1"/>
    <property type="molecule type" value="Genomic_DNA"/>
</dbReference>